<dbReference type="InterPro" id="IPR050204">
    <property type="entry name" value="AraC_XylS_family_regulators"/>
</dbReference>
<evidence type="ECO:0000313" key="5">
    <source>
        <dbReference type="EMBL" id="PSL04914.1"/>
    </source>
</evidence>
<sequence length="274" mass="32383">MIYQYIAPSQALKEFVRDYLIAHFNFDRNKNIPFKPYSPKPEQTITFLPKGKLTIWNPLTDETQLAPVISICGQQVSRYNFYLTSEYLMLRIHFQPGALFRLLGIPLLEFTDSWFDAESVIGREILEVNERLANCRNYGEMIAVVEDYLTIKIKKVRAGTHPLDKVASYLFSNPYQCSLDWLSKQAFLCPRQFNRKFNERMGVGPKLYSRVVRFYNAYQYKETHPKEDWLTIALRFGYTDYQHMVKDFNQFAQVNPNLWIDQDNQSPERILNLE</sequence>
<reference evidence="5 6" key="1">
    <citation type="submission" date="2018-03" db="EMBL/GenBank/DDBJ databases">
        <title>Genomic Encyclopedia of Archaeal and Bacterial Type Strains, Phase II (KMG-II): from individual species to whole genera.</title>
        <authorList>
            <person name="Goeker M."/>
        </authorList>
    </citation>
    <scope>NUCLEOTIDE SEQUENCE [LARGE SCALE GENOMIC DNA]</scope>
    <source>
        <strain evidence="5 6">DSM 28057</strain>
    </source>
</reference>
<evidence type="ECO:0000259" key="4">
    <source>
        <dbReference type="PROSITE" id="PS01124"/>
    </source>
</evidence>
<protein>
    <submittedName>
        <fullName evidence="5">AraC family transcriptional regulator</fullName>
    </submittedName>
</protein>
<dbReference type="InterPro" id="IPR046532">
    <property type="entry name" value="DUF6597"/>
</dbReference>
<dbReference type="PROSITE" id="PS01124">
    <property type="entry name" value="HTH_ARAC_FAMILY_2"/>
    <property type="match status" value="1"/>
</dbReference>
<dbReference type="PANTHER" id="PTHR46796">
    <property type="entry name" value="HTH-TYPE TRANSCRIPTIONAL ACTIVATOR RHAS-RELATED"/>
    <property type="match status" value="1"/>
</dbReference>
<feature type="domain" description="HTH araC/xylS-type" evidence="4">
    <location>
        <begin position="164"/>
        <end position="262"/>
    </location>
</feature>
<proteinExistence type="predicted"/>
<evidence type="ECO:0000256" key="1">
    <source>
        <dbReference type="ARBA" id="ARBA00023015"/>
    </source>
</evidence>
<organism evidence="5 6">
    <name type="scientific">Cecembia rubra</name>
    <dbReference type="NCBI Taxonomy" id="1485585"/>
    <lineage>
        <taxon>Bacteria</taxon>
        <taxon>Pseudomonadati</taxon>
        <taxon>Bacteroidota</taxon>
        <taxon>Cytophagia</taxon>
        <taxon>Cytophagales</taxon>
        <taxon>Cyclobacteriaceae</taxon>
        <taxon>Cecembia</taxon>
    </lineage>
</organism>
<gene>
    <name evidence="5" type="ORF">CLV48_10488</name>
</gene>
<dbReference type="Pfam" id="PF20240">
    <property type="entry name" value="DUF6597"/>
    <property type="match status" value="1"/>
</dbReference>
<evidence type="ECO:0000313" key="6">
    <source>
        <dbReference type="Proteomes" id="UP000240708"/>
    </source>
</evidence>
<dbReference type="GO" id="GO:0003700">
    <property type="term" value="F:DNA-binding transcription factor activity"/>
    <property type="evidence" value="ECO:0007669"/>
    <property type="project" value="InterPro"/>
</dbReference>
<dbReference type="OrthoDB" id="635259at2"/>
<dbReference type="EMBL" id="PYGF01000004">
    <property type="protein sequence ID" value="PSL04914.1"/>
    <property type="molecule type" value="Genomic_DNA"/>
</dbReference>
<dbReference type="AlphaFoldDB" id="A0A2P8E611"/>
<comment type="caution">
    <text evidence="5">The sequence shown here is derived from an EMBL/GenBank/DDBJ whole genome shotgun (WGS) entry which is preliminary data.</text>
</comment>
<dbReference type="PANTHER" id="PTHR46796:SF13">
    <property type="entry name" value="HTH-TYPE TRANSCRIPTIONAL ACTIVATOR RHAS"/>
    <property type="match status" value="1"/>
</dbReference>
<dbReference type="InterPro" id="IPR018060">
    <property type="entry name" value="HTH_AraC"/>
</dbReference>
<keyword evidence="1" id="KW-0805">Transcription regulation</keyword>
<dbReference type="SMART" id="SM00342">
    <property type="entry name" value="HTH_ARAC"/>
    <property type="match status" value="1"/>
</dbReference>
<dbReference type="Proteomes" id="UP000240708">
    <property type="component" value="Unassembled WGS sequence"/>
</dbReference>
<keyword evidence="2" id="KW-0238">DNA-binding</keyword>
<dbReference type="RefSeq" id="WP_106566966.1">
    <property type="nucleotide sequence ID" value="NZ_JAUVYL010000062.1"/>
</dbReference>
<keyword evidence="6" id="KW-1185">Reference proteome</keyword>
<dbReference type="Gene3D" id="1.10.10.60">
    <property type="entry name" value="Homeodomain-like"/>
    <property type="match status" value="1"/>
</dbReference>
<evidence type="ECO:0000256" key="3">
    <source>
        <dbReference type="ARBA" id="ARBA00023163"/>
    </source>
</evidence>
<evidence type="ECO:0000256" key="2">
    <source>
        <dbReference type="ARBA" id="ARBA00023125"/>
    </source>
</evidence>
<keyword evidence="3" id="KW-0804">Transcription</keyword>
<dbReference type="GO" id="GO:0043565">
    <property type="term" value="F:sequence-specific DNA binding"/>
    <property type="evidence" value="ECO:0007669"/>
    <property type="project" value="InterPro"/>
</dbReference>
<accession>A0A2P8E611</accession>
<name>A0A2P8E611_9BACT</name>